<evidence type="ECO:0000313" key="2">
    <source>
        <dbReference type="EMBL" id="RGN90133.1"/>
    </source>
</evidence>
<reference evidence="2 3" key="1">
    <citation type="submission" date="2018-08" db="EMBL/GenBank/DDBJ databases">
        <title>A genome reference for cultivated species of the human gut microbiota.</title>
        <authorList>
            <person name="Zou Y."/>
            <person name="Xue W."/>
            <person name="Luo G."/>
        </authorList>
    </citation>
    <scope>NUCLEOTIDE SEQUENCE [LARGE SCALE GENOMIC DNA]</scope>
    <source>
        <strain evidence="2 3">OM03-4</strain>
    </source>
</reference>
<comment type="caution">
    <text evidence="2">The sequence shown here is derived from an EMBL/GenBank/DDBJ whole genome shotgun (WGS) entry which is preliminary data.</text>
</comment>
<organism evidence="2 3">
    <name type="scientific">Bacteroides uniformis</name>
    <dbReference type="NCBI Taxonomy" id="820"/>
    <lineage>
        <taxon>Bacteria</taxon>
        <taxon>Pseudomonadati</taxon>
        <taxon>Bacteroidota</taxon>
        <taxon>Bacteroidia</taxon>
        <taxon>Bacteroidales</taxon>
        <taxon>Bacteroidaceae</taxon>
        <taxon>Bacteroides</taxon>
    </lineage>
</organism>
<protein>
    <submittedName>
        <fullName evidence="2">DUF3408 domain-containing protein</fullName>
    </submittedName>
</protein>
<feature type="compositionally biased region" description="Basic and acidic residues" evidence="1">
    <location>
        <begin position="70"/>
        <end position="84"/>
    </location>
</feature>
<evidence type="ECO:0000256" key="1">
    <source>
        <dbReference type="SAM" id="MobiDB-lite"/>
    </source>
</evidence>
<dbReference type="Pfam" id="PF11888">
    <property type="entry name" value="DUF3408"/>
    <property type="match status" value="1"/>
</dbReference>
<sequence>MKSEPTEKTKGKKMAVSETADRKNGRSPGAGHDEWWERLMMEPGSGESAGTDAEPVIPSGAVAEEVSGEAGRKDTPPEPEDPVRRRTSGRQRRASLEEYRETYLTVPKIRKRKTVFVSEDVRDELDAIVRRLGGRGMSVSGLLENLAREHLAAYREDIEQWRKI</sequence>
<feature type="region of interest" description="Disordered" evidence="1">
    <location>
        <begin position="1"/>
        <end position="96"/>
    </location>
</feature>
<dbReference type="RefSeq" id="WP_004295306.1">
    <property type="nucleotide sequence ID" value="NZ_CAXTFW010000003.1"/>
</dbReference>
<evidence type="ECO:0000313" key="3">
    <source>
        <dbReference type="Proteomes" id="UP000260759"/>
    </source>
</evidence>
<dbReference type="Proteomes" id="UP000260759">
    <property type="component" value="Unassembled WGS sequence"/>
</dbReference>
<gene>
    <name evidence="2" type="ORF">DXB37_18835</name>
</gene>
<name>A0A3E5EN31_BACUN</name>
<dbReference type="AlphaFoldDB" id="A0A3E5EN31"/>
<dbReference type="EMBL" id="QSVA01000023">
    <property type="protein sequence ID" value="RGN90133.1"/>
    <property type="molecule type" value="Genomic_DNA"/>
</dbReference>
<feature type="compositionally biased region" description="Basic and acidic residues" evidence="1">
    <location>
        <begin position="31"/>
        <end position="40"/>
    </location>
</feature>
<dbReference type="InterPro" id="IPR021823">
    <property type="entry name" value="DUF3408"/>
</dbReference>
<dbReference type="GeneID" id="93446440"/>
<proteinExistence type="predicted"/>
<accession>A0A3E5EN31</accession>